<feature type="transmembrane region" description="Helical" evidence="7">
    <location>
        <begin position="409"/>
        <end position="429"/>
    </location>
</feature>
<dbReference type="InterPro" id="IPR007603">
    <property type="entry name" value="Choline_transptr-like"/>
</dbReference>
<feature type="transmembrane region" description="Helical" evidence="7">
    <location>
        <begin position="376"/>
        <end position="397"/>
    </location>
</feature>
<feature type="transmembrane region" description="Helical" evidence="7">
    <location>
        <begin position="21"/>
        <end position="39"/>
    </location>
</feature>
<evidence type="ECO:0000256" key="1">
    <source>
        <dbReference type="ARBA" id="ARBA00004141"/>
    </source>
</evidence>
<evidence type="ECO:0000256" key="5">
    <source>
        <dbReference type="ARBA" id="ARBA00023136"/>
    </source>
</evidence>
<feature type="transmembrane region" description="Helical" evidence="7">
    <location>
        <begin position="274"/>
        <end position="294"/>
    </location>
</feature>
<evidence type="ECO:0000256" key="6">
    <source>
        <dbReference type="ARBA" id="ARBA00023180"/>
    </source>
</evidence>
<dbReference type="GO" id="GO:0005886">
    <property type="term" value="C:plasma membrane"/>
    <property type="evidence" value="ECO:0007669"/>
    <property type="project" value="UniProtKB-SubCell"/>
</dbReference>
<evidence type="ECO:0000256" key="3">
    <source>
        <dbReference type="ARBA" id="ARBA00022692"/>
    </source>
</evidence>
<keyword evidence="4 7" id="KW-1133">Transmembrane helix</keyword>
<evidence type="ECO:0000256" key="2">
    <source>
        <dbReference type="ARBA" id="ARBA00007168"/>
    </source>
</evidence>
<reference evidence="8 9" key="2">
    <citation type="submission" date="2018-11" db="EMBL/GenBank/DDBJ databases">
        <authorList>
            <consortium name="Pathogen Informatics"/>
        </authorList>
    </citation>
    <scope>NUCLEOTIDE SEQUENCE [LARGE SCALE GENOMIC DNA]</scope>
</reference>
<feature type="transmembrane region" description="Helical" evidence="7">
    <location>
        <begin position="315"/>
        <end position="334"/>
    </location>
</feature>
<evidence type="ECO:0000256" key="4">
    <source>
        <dbReference type="ARBA" id="ARBA00022989"/>
    </source>
</evidence>
<comment type="subcellular location">
    <subcellularLocation>
        <location evidence="7">Cell membrane</location>
        <topology evidence="7">Multi-pass membrane protein</topology>
    </subcellularLocation>
    <subcellularLocation>
        <location evidence="1">Membrane</location>
        <topology evidence="1">Multi-pass membrane protein</topology>
    </subcellularLocation>
</comment>
<organism evidence="10">
    <name type="scientific">Anisakis simplex</name>
    <name type="common">Herring worm</name>
    <dbReference type="NCBI Taxonomy" id="6269"/>
    <lineage>
        <taxon>Eukaryota</taxon>
        <taxon>Metazoa</taxon>
        <taxon>Ecdysozoa</taxon>
        <taxon>Nematoda</taxon>
        <taxon>Chromadorea</taxon>
        <taxon>Rhabditida</taxon>
        <taxon>Spirurina</taxon>
        <taxon>Ascaridomorpha</taxon>
        <taxon>Ascaridoidea</taxon>
        <taxon>Anisakidae</taxon>
        <taxon>Anisakis</taxon>
        <taxon>Anisakis simplex complex</taxon>
    </lineage>
</organism>
<feature type="transmembrane region" description="Helical" evidence="7">
    <location>
        <begin position="45"/>
        <end position="67"/>
    </location>
</feature>
<dbReference type="GO" id="GO:0022857">
    <property type="term" value="F:transmembrane transporter activity"/>
    <property type="evidence" value="ECO:0007669"/>
    <property type="project" value="UniProtKB-UniRule"/>
</dbReference>
<feature type="transmembrane region" description="Helical" evidence="7">
    <location>
        <begin position="226"/>
        <end position="254"/>
    </location>
</feature>
<name>A0A0M3K872_ANISI</name>
<dbReference type="Pfam" id="PF04515">
    <property type="entry name" value="Choline_transpo"/>
    <property type="match status" value="1"/>
</dbReference>
<evidence type="ECO:0000313" key="8">
    <source>
        <dbReference type="EMBL" id="VDK58158.1"/>
    </source>
</evidence>
<dbReference type="OrthoDB" id="420519at2759"/>
<reference evidence="10" key="1">
    <citation type="submission" date="2017-02" db="UniProtKB">
        <authorList>
            <consortium name="WormBaseParasite"/>
        </authorList>
    </citation>
    <scope>IDENTIFICATION</scope>
</reference>
<keyword evidence="6" id="KW-0325">Glycoprotein</keyword>
<dbReference type="AlphaFoldDB" id="A0A0M3K872"/>
<evidence type="ECO:0000256" key="7">
    <source>
        <dbReference type="RuleBase" id="RU368066"/>
    </source>
</evidence>
<proteinExistence type="inferred from homology"/>
<dbReference type="PANTHER" id="PTHR12385:SF14">
    <property type="entry name" value="CHOLINE TRANSPORTER-LIKE 2"/>
    <property type="match status" value="1"/>
</dbReference>
<accession>A0A0M3K872</accession>
<dbReference type="WBParaSite" id="ASIM_0001716301-mRNA-1">
    <property type="protein sequence ID" value="ASIM_0001716301-mRNA-1"/>
    <property type="gene ID" value="ASIM_0001716301"/>
</dbReference>
<evidence type="ECO:0000313" key="10">
    <source>
        <dbReference type="WBParaSite" id="ASIM_0001716301-mRNA-1"/>
    </source>
</evidence>
<keyword evidence="5 7" id="KW-0472">Membrane</keyword>
<comment type="function">
    <text evidence="7">Choline transporter.</text>
</comment>
<feature type="transmembrane region" description="Helical" evidence="7">
    <location>
        <begin position="142"/>
        <end position="167"/>
    </location>
</feature>
<evidence type="ECO:0000313" key="9">
    <source>
        <dbReference type="Proteomes" id="UP000267096"/>
    </source>
</evidence>
<feature type="transmembrane region" description="Helical" evidence="7">
    <location>
        <begin position="97"/>
        <end position="122"/>
    </location>
</feature>
<dbReference type="EMBL" id="UYRR01033210">
    <property type="protein sequence ID" value="VDK58158.1"/>
    <property type="molecule type" value="Genomic_DNA"/>
</dbReference>
<gene>
    <name evidence="8" type="ORF">ASIM_LOCUS16570</name>
</gene>
<keyword evidence="9" id="KW-1185">Reference proteome</keyword>
<protein>
    <recommendedName>
        <fullName evidence="7">Choline transporter-like protein</fullName>
    </recommendedName>
</protein>
<keyword evidence="3 7" id="KW-0812">Transmembrane</keyword>
<dbReference type="Proteomes" id="UP000267096">
    <property type="component" value="Unassembled WGS sequence"/>
</dbReference>
<dbReference type="PANTHER" id="PTHR12385">
    <property type="entry name" value="CHOLINE TRANSPORTER-LIKE (SLC FAMILY 44)"/>
    <property type="match status" value="1"/>
</dbReference>
<sequence>MDQKTMLEKIAFDMSATWWQILAFFVITALVALVWVIGMRLLGRYVVWVSILLIVAILGAGSGYCWYRYKILFDAGAITDYSFQPDIGAYFEMPTTWMIIAIILSVLFLIVLIILVVVRARIRLAVALIEESSKAIGSMMSALFFPILPFALHLLVFVLWATVTIWLSSSGTENCLKPRREGGNLSDGVPCDCTKLGTGLNVISDCEFVNMTRNDQLLFGMQAFNLFGFFWISCFVSALANMTLAGAFASYYWAFNKPKDVPAFPITRSLGRAVRYHLGTIAFGSLILAIVKFFRAILDYLDRKLSNAQNALARVILLCMKCFFWCLEAFLRFLTRNAYIMTAIYGKNFCTAARDSFMLITQNIVRYAVLDKVTDFLLFLGKITISLGMGVVAFYWFSGRWVIDGLPHIDLYYFFVPIIIVVIGGYFIADSFFDVYEMAVHTTFLCFLDNFTLSSVLLTKVLFGIQRLSVESESVEDAEQNNGTPDKPYYMSKELQRILGKQNQFNAQTK</sequence>
<comment type="similarity">
    <text evidence="2 7">Belongs to the CTL (choline transporter-like) family.</text>
</comment>